<name>A0AAV7CN58_ENGPU</name>
<organism evidence="1 2">
    <name type="scientific">Engystomops pustulosus</name>
    <name type="common">Tungara frog</name>
    <name type="synonym">Physalaemus pustulosus</name>
    <dbReference type="NCBI Taxonomy" id="76066"/>
    <lineage>
        <taxon>Eukaryota</taxon>
        <taxon>Metazoa</taxon>
        <taxon>Chordata</taxon>
        <taxon>Craniata</taxon>
        <taxon>Vertebrata</taxon>
        <taxon>Euteleostomi</taxon>
        <taxon>Amphibia</taxon>
        <taxon>Batrachia</taxon>
        <taxon>Anura</taxon>
        <taxon>Neobatrachia</taxon>
        <taxon>Hyloidea</taxon>
        <taxon>Leptodactylidae</taxon>
        <taxon>Leiuperinae</taxon>
        <taxon>Engystomops</taxon>
    </lineage>
</organism>
<proteinExistence type="predicted"/>
<evidence type="ECO:0000313" key="1">
    <source>
        <dbReference type="EMBL" id="KAG8586519.1"/>
    </source>
</evidence>
<dbReference type="AlphaFoldDB" id="A0AAV7CN58"/>
<dbReference type="EMBL" id="WNYA01000002">
    <property type="protein sequence ID" value="KAG8586519.1"/>
    <property type="molecule type" value="Genomic_DNA"/>
</dbReference>
<reference evidence="1" key="1">
    <citation type="thesis" date="2020" institute="ProQuest LLC" country="789 East Eisenhower Parkway, Ann Arbor, MI, USA">
        <title>Comparative Genomics and Chromosome Evolution.</title>
        <authorList>
            <person name="Mudd A.B."/>
        </authorList>
    </citation>
    <scope>NUCLEOTIDE SEQUENCE</scope>
    <source>
        <strain evidence="1">237g6f4</strain>
        <tissue evidence="1">Blood</tissue>
    </source>
</reference>
<sequence>MKSGNELVFSENVMRSNELTRTYVWKGQVFTDIETEHFYFKQKIPHDRTAEIMISRGFDGGAGVLPAPVHFLWPANI</sequence>
<evidence type="ECO:0000313" key="2">
    <source>
        <dbReference type="Proteomes" id="UP000824782"/>
    </source>
</evidence>
<dbReference type="Proteomes" id="UP000824782">
    <property type="component" value="Unassembled WGS sequence"/>
</dbReference>
<protein>
    <submittedName>
        <fullName evidence="1">Uncharacterized protein</fullName>
    </submittedName>
</protein>
<comment type="caution">
    <text evidence="1">The sequence shown here is derived from an EMBL/GenBank/DDBJ whole genome shotgun (WGS) entry which is preliminary data.</text>
</comment>
<gene>
    <name evidence="1" type="ORF">GDO81_005402</name>
</gene>
<keyword evidence="2" id="KW-1185">Reference proteome</keyword>
<accession>A0AAV7CN58</accession>